<evidence type="ECO:0000256" key="2">
    <source>
        <dbReference type="SAM" id="MobiDB-lite"/>
    </source>
</evidence>
<reference evidence="4 5" key="1">
    <citation type="submission" date="2019-03" db="EMBL/GenBank/DDBJ databases">
        <title>Single cell metagenomics reveals metabolic interactions within the superorganism composed of flagellate Streblomastix strix and complex community of Bacteroidetes bacteria on its surface.</title>
        <authorList>
            <person name="Treitli S.C."/>
            <person name="Kolisko M."/>
            <person name="Husnik F."/>
            <person name="Keeling P."/>
            <person name="Hampl V."/>
        </authorList>
    </citation>
    <scope>NUCLEOTIDE SEQUENCE [LARGE SCALE GENOMIC DNA]</scope>
    <source>
        <strain evidence="4">ST1C</strain>
    </source>
</reference>
<comment type="caution">
    <text evidence="4">The sequence shown here is derived from an EMBL/GenBank/DDBJ whole genome shotgun (WGS) entry which is preliminary data.</text>
</comment>
<feature type="compositionally biased region" description="Acidic residues" evidence="2">
    <location>
        <begin position="214"/>
        <end position="229"/>
    </location>
</feature>
<keyword evidence="1" id="KW-0175">Coiled coil</keyword>
<keyword evidence="3" id="KW-0472">Membrane</keyword>
<sequence length="245" mass="28928">MLSLLETLQTDVIYTYCASILAVLGMLPIVIEKAREAKMAGKQYGGSFLIYGEAEIEEDDEETIQQMKDQLLSNYKQQLNDQENQGLQKIENEKHRQRDARRRHIKYIASLNQQIKSQEALNENENGELSEDQLNNQQNELMQRNDQKINEQLRSLSNKVGQTDKLVESKMNEVDYLEEQTIQHKKDIHKLKQIQKLQDINKPRKRVNYKKEEEQDDDDEEEEDDDDNETSYSEREGKSRKKDKY</sequence>
<evidence type="ECO:0000256" key="3">
    <source>
        <dbReference type="SAM" id="Phobius"/>
    </source>
</evidence>
<keyword evidence="3" id="KW-1133">Transmembrane helix</keyword>
<name>A0A5J4U4B9_9EUKA</name>
<keyword evidence="3" id="KW-0812">Transmembrane</keyword>
<feature type="coiled-coil region" evidence="1">
    <location>
        <begin position="65"/>
        <end position="159"/>
    </location>
</feature>
<dbReference type="Proteomes" id="UP000324800">
    <property type="component" value="Unassembled WGS sequence"/>
</dbReference>
<evidence type="ECO:0000313" key="4">
    <source>
        <dbReference type="EMBL" id="KAA6365616.1"/>
    </source>
</evidence>
<accession>A0A5J4U4B9</accession>
<evidence type="ECO:0000313" key="5">
    <source>
        <dbReference type="Proteomes" id="UP000324800"/>
    </source>
</evidence>
<dbReference type="AlphaFoldDB" id="A0A5J4U4B9"/>
<proteinExistence type="predicted"/>
<dbReference type="EMBL" id="SNRW01020276">
    <property type="protein sequence ID" value="KAA6365616.1"/>
    <property type="molecule type" value="Genomic_DNA"/>
</dbReference>
<evidence type="ECO:0000256" key="1">
    <source>
        <dbReference type="SAM" id="Coils"/>
    </source>
</evidence>
<feature type="transmembrane region" description="Helical" evidence="3">
    <location>
        <begin position="12"/>
        <end position="31"/>
    </location>
</feature>
<gene>
    <name evidence="4" type="ORF">EZS28_038858</name>
</gene>
<organism evidence="4 5">
    <name type="scientific">Streblomastix strix</name>
    <dbReference type="NCBI Taxonomy" id="222440"/>
    <lineage>
        <taxon>Eukaryota</taxon>
        <taxon>Metamonada</taxon>
        <taxon>Preaxostyla</taxon>
        <taxon>Oxymonadida</taxon>
        <taxon>Streblomastigidae</taxon>
        <taxon>Streblomastix</taxon>
    </lineage>
</organism>
<feature type="region of interest" description="Disordered" evidence="2">
    <location>
        <begin position="193"/>
        <end position="245"/>
    </location>
</feature>
<protein>
    <submittedName>
        <fullName evidence="4">Uncharacterized protein</fullName>
    </submittedName>
</protein>